<gene>
    <name evidence="4" type="ORF">J2W69_000197</name>
</gene>
<feature type="domain" description="NAD-dependent epimerase/dehydratase" evidence="3">
    <location>
        <begin position="7"/>
        <end position="224"/>
    </location>
</feature>
<comment type="caution">
    <text evidence="4">The sequence shown here is derived from an EMBL/GenBank/DDBJ whole genome shotgun (WGS) entry which is preliminary data.</text>
</comment>
<evidence type="ECO:0000259" key="3">
    <source>
        <dbReference type="Pfam" id="PF01370"/>
    </source>
</evidence>
<comment type="similarity">
    <text evidence="2">Belongs to the NAD(P)-dependent epimerase/dehydratase family.</text>
</comment>
<dbReference type="CDD" id="cd05232">
    <property type="entry name" value="UDP_G4E_4_SDR_e"/>
    <property type="match status" value="1"/>
</dbReference>
<reference evidence="4 5" key="1">
    <citation type="submission" date="2023-07" db="EMBL/GenBank/DDBJ databases">
        <title>Sorghum-associated microbial communities from plants grown in Nebraska, USA.</title>
        <authorList>
            <person name="Schachtman D."/>
        </authorList>
    </citation>
    <scope>NUCLEOTIDE SEQUENCE [LARGE SCALE GENOMIC DNA]</scope>
    <source>
        <strain evidence="4 5">4138</strain>
    </source>
</reference>
<evidence type="ECO:0000313" key="4">
    <source>
        <dbReference type="EMBL" id="MDR7119282.1"/>
    </source>
</evidence>
<dbReference type="EMBL" id="JAVDWR010000001">
    <property type="protein sequence ID" value="MDR7119282.1"/>
    <property type="molecule type" value="Genomic_DNA"/>
</dbReference>
<name>A0ABU1VU86_9GAMM</name>
<sequence>MNSSPEILLTGASGFVGSALVEMLSASQLSILGRREIKGEFKAFFHLDITATTDYSSALKGIDVVIHSAARVHVMDEKSADPLAAFREVNTAGTLNLAQQAADAGVRRFIFISSIKVNGEKTDSGTAFKFDDTPMPEDAYGISKAEAEAGLREIALKTGMEVVIIRPPLVYGPGVKANFAAMMALAKKNLPLPLGAIHNKRSLVALDNLLSLIVTCIHHPKAANQTFLVSDDQDVSITELIQMMTLAYGKKPRLIAIPARLIQFCASLCGKKAVADRLCSSLQLDINYTKTQLDWMPVVSVNDAICKCIPVSQ</sequence>
<dbReference type="Pfam" id="PF01370">
    <property type="entry name" value="Epimerase"/>
    <property type="match status" value="1"/>
</dbReference>
<dbReference type="Gene3D" id="3.40.50.720">
    <property type="entry name" value="NAD(P)-binding Rossmann-like Domain"/>
    <property type="match status" value="1"/>
</dbReference>
<dbReference type="InterPro" id="IPR036291">
    <property type="entry name" value="NAD(P)-bd_dom_sf"/>
</dbReference>
<dbReference type="InterPro" id="IPR001509">
    <property type="entry name" value="Epimerase_deHydtase"/>
</dbReference>
<evidence type="ECO:0000256" key="1">
    <source>
        <dbReference type="ARBA" id="ARBA00005125"/>
    </source>
</evidence>
<keyword evidence="5" id="KW-1185">Reference proteome</keyword>
<comment type="pathway">
    <text evidence="1">Bacterial outer membrane biogenesis; LPS O-antigen biosynthesis.</text>
</comment>
<dbReference type="PANTHER" id="PTHR43000">
    <property type="entry name" value="DTDP-D-GLUCOSE 4,6-DEHYDRATASE-RELATED"/>
    <property type="match status" value="1"/>
</dbReference>
<proteinExistence type="inferred from homology"/>
<evidence type="ECO:0000256" key="2">
    <source>
        <dbReference type="ARBA" id="ARBA00007637"/>
    </source>
</evidence>
<dbReference type="SUPFAM" id="SSF51735">
    <property type="entry name" value="NAD(P)-binding Rossmann-fold domains"/>
    <property type="match status" value="1"/>
</dbReference>
<dbReference type="RefSeq" id="WP_310273683.1">
    <property type="nucleotide sequence ID" value="NZ_JAVDWR010000001.1"/>
</dbReference>
<protein>
    <submittedName>
        <fullName evidence="4">Nucleoside-diphosphate-sugar epimerase</fullName>
    </submittedName>
</protein>
<organism evidence="4 5">
    <name type="scientific">Rheinheimera soli</name>
    <dbReference type="NCBI Taxonomy" id="443616"/>
    <lineage>
        <taxon>Bacteria</taxon>
        <taxon>Pseudomonadati</taxon>
        <taxon>Pseudomonadota</taxon>
        <taxon>Gammaproteobacteria</taxon>
        <taxon>Chromatiales</taxon>
        <taxon>Chromatiaceae</taxon>
        <taxon>Rheinheimera</taxon>
    </lineage>
</organism>
<accession>A0ABU1VU86</accession>
<evidence type="ECO:0000313" key="5">
    <source>
        <dbReference type="Proteomes" id="UP001257909"/>
    </source>
</evidence>
<dbReference type="Proteomes" id="UP001257909">
    <property type="component" value="Unassembled WGS sequence"/>
</dbReference>